<organism evidence="2 3">
    <name type="scientific">Leptospira yanagawae serovar Saopaulo str. Sao Paulo = ATCC 700523</name>
    <dbReference type="NCBI Taxonomy" id="1249483"/>
    <lineage>
        <taxon>Bacteria</taxon>
        <taxon>Pseudomonadati</taxon>
        <taxon>Spirochaetota</taxon>
        <taxon>Spirochaetia</taxon>
        <taxon>Leptospirales</taxon>
        <taxon>Leptospiraceae</taxon>
        <taxon>Leptospira</taxon>
    </lineage>
</organism>
<feature type="transmembrane region" description="Helical" evidence="1">
    <location>
        <begin position="6"/>
        <end position="25"/>
    </location>
</feature>
<evidence type="ECO:0000313" key="2">
    <source>
        <dbReference type="EMBL" id="EOQ87639.1"/>
    </source>
</evidence>
<dbReference type="EMBL" id="AOGX02000032">
    <property type="protein sequence ID" value="EOQ87639.1"/>
    <property type="molecule type" value="Genomic_DNA"/>
</dbReference>
<reference evidence="2 3" key="1">
    <citation type="submission" date="2013-04" db="EMBL/GenBank/DDBJ databases">
        <authorList>
            <person name="Harkins D.M."/>
            <person name="Durkin A.S."/>
            <person name="Brinkac L.M."/>
            <person name="Haft D.H."/>
            <person name="Selengut J.D."/>
            <person name="Sanka R."/>
            <person name="DePew J."/>
            <person name="Purushe J."/>
            <person name="Hartskeerl R.A."/>
            <person name="Ahmed A."/>
            <person name="van der Linden H."/>
            <person name="Goris M.G.A."/>
            <person name="Vinetz J.M."/>
            <person name="Sutton G.G."/>
            <person name="Nierman W.C."/>
            <person name="Fouts D.E."/>
        </authorList>
    </citation>
    <scope>NUCLEOTIDE SEQUENCE [LARGE SCALE GENOMIC DNA]</scope>
    <source>
        <strain evidence="2 3">Sao Paulo</strain>
    </source>
</reference>
<evidence type="ECO:0000256" key="1">
    <source>
        <dbReference type="SAM" id="Phobius"/>
    </source>
</evidence>
<dbReference type="AlphaFoldDB" id="A0A5E8H8X6"/>
<gene>
    <name evidence="2" type="ORF">LEP1GSC202_2365</name>
</gene>
<evidence type="ECO:0000313" key="3">
    <source>
        <dbReference type="Proteomes" id="UP000013996"/>
    </source>
</evidence>
<keyword evidence="1" id="KW-1133">Transmembrane helix</keyword>
<keyword evidence="1" id="KW-0472">Membrane</keyword>
<sequence length="45" mass="5221">MSLSLAWAAGVDGLFPLITIPYFLYIQKQDANKIYENYLEKHCNK</sequence>
<protein>
    <submittedName>
        <fullName evidence="2">Uncharacterized protein</fullName>
    </submittedName>
</protein>
<comment type="caution">
    <text evidence="2">The sequence shown here is derived from an EMBL/GenBank/DDBJ whole genome shotgun (WGS) entry which is preliminary data.</text>
</comment>
<name>A0A5E8H8X6_9LEPT</name>
<proteinExistence type="predicted"/>
<accession>A0A5E8H8X6</accession>
<dbReference type="Proteomes" id="UP000013996">
    <property type="component" value="Unassembled WGS sequence"/>
</dbReference>
<keyword evidence="1" id="KW-0812">Transmembrane</keyword>